<name>A0A8H7S0G4_9FUNG</name>
<evidence type="ECO:0000313" key="3">
    <source>
        <dbReference type="Proteomes" id="UP000646827"/>
    </source>
</evidence>
<keyword evidence="3" id="KW-1185">Reference proteome</keyword>
<organism evidence="2 3">
    <name type="scientific">Circinella minor</name>
    <dbReference type="NCBI Taxonomy" id="1195481"/>
    <lineage>
        <taxon>Eukaryota</taxon>
        <taxon>Fungi</taxon>
        <taxon>Fungi incertae sedis</taxon>
        <taxon>Mucoromycota</taxon>
        <taxon>Mucoromycotina</taxon>
        <taxon>Mucoromycetes</taxon>
        <taxon>Mucorales</taxon>
        <taxon>Lichtheimiaceae</taxon>
        <taxon>Circinella</taxon>
    </lineage>
</organism>
<dbReference type="Proteomes" id="UP000646827">
    <property type="component" value="Unassembled WGS sequence"/>
</dbReference>
<protein>
    <submittedName>
        <fullName evidence="2">Uncharacterized protein</fullName>
    </submittedName>
</protein>
<gene>
    <name evidence="2" type="ORF">INT45_006570</name>
</gene>
<accession>A0A8H7S0G4</accession>
<dbReference type="AlphaFoldDB" id="A0A8H7S0G4"/>
<evidence type="ECO:0000256" key="1">
    <source>
        <dbReference type="SAM" id="MobiDB-lite"/>
    </source>
</evidence>
<reference evidence="2 3" key="1">
    <citation type="submission" date="2020-12" db="EMBL/GenBank/DDBJ databases">
        <title>Metabolic potential, ecology and presence of endohyphal bacteria is reflected in genomic diversity of Mucoromycotina.</title>
        <authorList>
            <person name="Muszewska A."/>
            <person name="Okrasinska A."/>
            <person name="Steczkiewicz K."/>
            <person name="Drgas O."/>
            <person name="Orlowska M."/>
            <person name="Perlinska-Lenart U."/>
            <person name="Aleksandrzak-Piekarczyk T."/>
            <person name="Szatraj K."/>
            <person name="Zielenkiewicz U."/>
            <person name="Pilsyk S."/>
            <person name="Malc E."/>
            <person name="Mieczkowski P."/>
            <person name="Kruszewska J.S."/>
            <person name="Biernat P."/>
            <person name="Pawlowska J."/>
        </authorList>
    </citation>
    <scope>NUCLEOTIDE SEQUENCE [LARGE SCALE GENOMIC DNA]</scope>
    <source>
        <strain evidence="2 3">CBS 142.35</strain>
    </source>
</reference>
<proteinExistence type="predicted"/>
<evidence type="ECO:0000313" key="2">
    <source>
        <dbReference type="EMBL" id="KAG2220399.1"/>
    </source>
</evidence>
<feature type="region of interest" description="Disordered" evidence="1">
    <location>
        <begin position="104"/>
        <end position="123"/>
    </location>
</feature>
<feature type="compositionally biased region" description="Acidic residues" evidence="1">
    <location>
        <begin position="113"/>
        <end position="123"/>
    </location>
</feature>
<comment type="caution">
    <text evidence="2">The sequence shown here is derived from an EMBL/GenBank/DDBJ whole genome shotgun (WGS) entry which is preliminary data.</text>
</comment>
<sequence length="150" mass="17304">MMIMIKVKLQSFIKVIKRPLDFERMGDIKAEDIATDKEKEQSGNLKKIWSINNNTDITAALIAYRERSIYLANLEKNKLSDNRVLSLKFQKTKLSRMARAFANEADDLHENNEGDDDDEEEDEQGILQRFAELIVHMVPIFDTWSDNGGP</sequence>
<dbReference type="EMBL" id="JAEPRB010000142">
    <property type="protein sequence ID" value="KAG2220399.1"/>
    <property type="molecule type" value="Genomic_DNA"/>
</dbReference>